<accession>A0A0F8ZD55</accession>
<dbReference type="AlphaFoldDB" id="A0A0F8ZD55"/>
<gene>
    <name evidence="1" type="ORF">LCGC14_2984430</name>
</gene>
<comment type="caution">
    <text evidence="1">The sequence shown here is derived from an EMBL/GenBank/DDBJ whole genome shotgun (WGS) entry which is preliminary data.</text>
</comment>
<proteinExistence type="predicted"/>
<dbReference type="EMBL" id="LAZR01061032">
    <property type="protein sequence ID" value="KKK64414.1"/>
    <property type="molecule type" value="Genomic_DNA"/>
</dbReference>
<evidence type="ECO:0000313" key="1">
    <source>
        <dbReference type="EMBL" id="KKK64414.1"/>
    </source>
</evidence>
<sequence>MNKCLIIVLVYVLMLGSKKPFSQQSEAALASPTKKEMVQEAIDLAQDKNMVLGNDWGLGHLVFFYGGTTKNHSGISKIECKDCIVLSYEEFPKCDVLQEERELKIYYCENSAKE</sequence>
<organism evidence="1">
    <name type="scientific">marine sediment metagenome</name>
    <dbReference type="NCBI Taxonomy" id="412755"/>
    <lineage>
        <taxon>unclassified sequences</taxon>
        <taxon>metagenomes</taxon>
        <taxon>ecological metagenomes</taxon>
    </lineage>
</organism>
<name>A0A0F8ZD55_9ZZZZ</name>
<protein>
    <submittedName>
        <fullName evidence="1">Uncharacterized protein</fullName>
    </submittedName>
</protein>
<reference evidence="1" key="1">
    <citation type="journal article" date="2015" name="Nature">
        <title>Complex archaea that bridge the gap between prokaryotes and eukaryotes.</title>
        <authorList>
            <person name="Spang A."/>
            <person name="Saw J.H."/>
            <person name="Jorgensen S.L."/>
            <person name="Zaremba-Niedzwiedzka K."/>
            <person name="Martijn J."/>
            <person name="Lind A.E."/>
            <person name="van Eijk R."/>
            <person name="Schleper C."/>
            <person name="Guy L."/>
            <person name="Ettema T.J."/>
        </authorList>
    </citation>
    <scope>NUCLEOTIDE SEQUENCE</scope>
</reference>